<evidence type="ECO:0000313" key="2">
    <source>
        <dbReference type="Proteomes" id="UP000198460"/>
    </source>
</evidence>
<keyword evidence="1" id="KW-0456">Lyase</keyword>
<dbReference type="AlphaFoldDB" id="A0A238H4T1"/>
<accession>A0A238H4T1</accession>
<sequence>MLVDYAESLAIANGRSLEGEPAKLIARALEIDPKNPKVLAFAGAVAFNRSDYKSTLQYWNTLLQVEPADSPLSQKIRGAIVRVRQLAGLPPDADVAPVASRPK</sequence>
<organism evidence="1 2">
    <name type="scientific">Burkholderia singularis</name>
    <dbReference type="NCBI Taxonomy" id="1503053"/>
    <lineage>
        <taxon>Bacteria</taxon>
        <taxon>Pseudomonadati</taxon>
        <taxon>Pseudomonadota</taxon>
        <taxon>Betaproteobacteria</taxon>
        <taxon>Burkholderiales</taxon>
        <taxon>Burkholderiaceae</taxon>
        <taxon>Burkholderia</taxon>
        <taxon>pseudomallei group</taxon>
    </lineage>
</organism>
<dbReference type="GO" id="GO:0016829">
    <property type="term" value="F:lyase activity"/>
    <property type="evidence" value="ECO:0007669"/>
    <property type="project" value="UniProtKB-KW"/>
</dbReference>
<name>A0A238H4T1_9BURK</name>
<proteinExistence type="predicted"/>
<dbReference type="InterPro" id="IPR011990">
    <property type="entry name" value="TPR-like_helical_dom_sf"/>
</dbReference>
<dbReference type="Gene3D" id="1.25.40.10">
    <property type="entry name" value="Tetratricopeptide repeat domain"/>
    <property type="match status" value="1"/>
</dbReference>
<protein>
    <submittedName>
        <fullName evidence="1">Cytochrome c heme lyase subunit CcmH</fullName>
    </submittedName>
</protein>
<dbReference type="EMBL" id="FXAN01000051">
    <property type="protein sequence ID" value="SMG00230.1"/>
    <property type="molecule type" value="Genomic_DNA"/>
</dbReference>
<evidence type="ECO:0000313" key="1">
    <source>
        <dbReference type="EMBL" id="SMG00230.1"/>
    </source>
</evidence>
<dbReference type="SUPFAM" id="SSF48452">
    <property type="entry name" value="TPR-like"/>
    <property type="match status" value="1"/>
</dbReference>
<dbReference type="Proteomes" id="UP000198460">
    <property type="component" value="Unassembled WGS sequence"/>
</dbReference>
<reference evidence="1 2" key="1">
    <citation type="submission" date="2017-04" db="EMBL/GenBank/DDBJ databases">
        <authorList>
            <person name="Afonso C.L."/>
            <person name="Miller P.J."/>
            <person name="Scott M.A."/>
            <person name="Spackman E."/>
            <person name="Goraichik I."/>
            <person name="Dimitrov K.M."/>
            <person name="Suarez D.L."/>
            <person name="Swayne D.E."/>
        </authorList>
    </citation>
    <scope>NUCLEOTIDE SEQUENCE [LARGE SCALE GENOMIC DNA]</scope>
    <source>
        <strain evidence="1">LMG 28154</strain>
    </source>
</reference>
<gene>
    <name evidence="1" type="ORF">BSIN_3298</name>
</gene>